<evidence type="ECO:0000256" key="3">
    <source>
        <dbReference type="ARBA" id="ARBA00022692"/>
    </source>
</evidence>
<organism evidence="7 8">
    <name type="scientific">Moraxella caviae</name>
    <dbReference type="NCBI Taxonomy" id="34060"/>
    <lineage>
        <taxon>Bacteria</taxon>
        <taxon>Pseudomonadati</taxon>
        <taxon>Pseudomonadota</taxon>
        <taxon>Gammaproteobacteria</taxon>
        <taxon>Moraxellales</taxon>
        <taxon>Moraxellaceae</taxon>
        <taxon>Moraxella</taxon>
    </lineage>
</organism>
<dbReference type="AlphaFoldDB" id="A0A378RDU8"/>
<dbReference type="Pfam" id="PF02690">
    <property type="entry name" value="Na_Pi_cotrans"/>
    <property type="match status" value="1"/>
</dbReference>
<accession>A0A378RDU8</accession>
<reference evidence="7 8" key="1">
    <citation type="submission" date="2018-06" db="EMBL/GenBank/DDBJ databases">
        <authorList>
            <consortium name="Pathogen Informatics"/>
            <person name="Doyle S."/>
        </authorList>
    </citation>
    <scope>NUCLEOTIDE SEQUENCE [LARGE SCALE GENOMIC DNA]</scope>
    <source>
        <strain evidence="7 8">NCTC10293</strain>
    </source>
</reference>
<dbReference type="PANTHER" id="PTHR10010:SF46">
    <property type="entry name" value="SODIUM-DEPENDENT PHOSPHATE TRANSPORT PROTEIN 2B"/>
    <property type="match status" value="1"/>
</dbReference>
<feature type="transmembrane region" description="Helical" evidence="6">
    <location>
        <begin position="127"/>
        <end position="149"/>
    </location>
</feature>
<comment type="subcellular location">
    <subcellularLocation>
        <location evidence="1">Cell membrane</location>
        <topology evidence="1">Multi-pass membrane protein</topology>
    </subcellularLocation>
</comment>
<feature type="transmembrane region" description="Helical" evidence="6">
    <location>
        <begin position="155"/>
        <end position="174"/>
    </location>
</feature>
<dbReference type="EMBL" id="UGQE01000004">
    <property type="protein sequence ID" value="STZ14921.1"/>
    <property type="molecule type" value="Genomic_DNA"/>
</dbReference>
<evidence type="ECO:0000256" key="1">
    <source>
        <dbReference type="ARBA" id="ARBA00004651"/>
    </source>
</evidence>
<evidence type="ECO:0000313" key="7">
    <source>
        <dbReference type="EMBL" id="STZ14921.1"/>
    </source>
</evidence>
<feature type="transmembrane region" description="Helical" evidence="6">
    <location>
        <begin position="181"/>
        <end position="202"/>
    </location>
</feature>
<dbReference type="PANTHER" id="PTHR10010">
    <property type="entry name" value="SOLUTE CARRIER FAMILY 34 SODIUM PHOSPHATE , MEMBER 2-RELATED"/>
    <property type="match status" value="1"/>
</dbReference>
<protein>
    <submittedName>
        <fullName evidence="7">Na/Pi-cotransporter II-related protein</fullName>
    </submittedName>
</protein>
<keyword evidence="5 6" id="KW-0472">Membrane</keyword>
<evidence type="ECO:0000256" key="2">
    <source>
        <dbReference type="ARBA" id="ARBA00022475"/>
    </source>
</evidence>
<feature type="transmembrane region" description="Helical" evidence="6">
    <location>
        <begin position="295"/>
        <end position="320"/>
    </location>
</feature>
<gene>
    <name evidence="7" type="ORF">NCTC10293_02528</name>
</gene>
<evidence type="ECO:0000313" key="8">
    <source>
        <dbReference type="Proteomes" id="UP000255279"/>
    </source>
</evidence>
<evidence type="ECO:0000256" key="5">
    <source>
        <dbReference type="ARBA" id="ARBA00023136"/>
    </source>
</evidence>
<name>A0A378RDU8_9GAMM</name>
<dbReference type="InterPro" id="IPR003841">
    <property type="entry name" value="Na/Pi_transpt"/>
</dbReference>
<dbReference type="GO" id="GO:0005886">
    <property type="term" value="C:plasma membrane"/>
    <property type="evidence" value="ECO:0007669"/>
    <property type="project" value="UniProtKB-SubCell"/>
</dbReference>
<dbReference type="GO" id="GO:0044341">
    <property type="term" value="P:sodium-dependent phosphate transport"/>
    <property type="evidence" value="ECO:0007669"/>
    <property type="project" value="InterPro"/>
</dbReference>
<dbReference type="Proteomes" id="UP000255279">
    <property type="component" value="Unassembled WGS sequence"/>
</dbReference>
<keyword evidence="2" id="KW-1003">Cell membrane</keyword>
<dbReference type="NCBIfam" id="NF037997">
    <property type="entry name" value="Na_Pi_symport"/>
    <property type="match status" value="1"/>
</dbReference>
<feature type="transmembrane region" description="Helical" evidence="6">
    <location>
        <begin position="29"/>
        <end position="48"/>
    </location>
</feature>
<proteinExistence type="predicted"/>
<feature type="transmembrane region" description="Helical" evidence="6">
    <location>
        <begin position="261"/>
        <end position="283"/>
    </location>
</feature>
<evidence type="ECO:0000256" key="4">
    <source>
        <dbReference type="ARBA" id="ARBA00022989"/>
    </source>
</evidence>
<evidence type="ECO:0000256" key="6">
    <source>
        <dbReference type="SAM" id="Phobius"/>
    </source>
</evidence>
<dbReference type="RefSeq" id="WP_207384364.1">
    <property type="nucleotide sequence ID" value="NZ_CAACXO010000047.1"/>
</dbReference>
<feature type="transmembrane region" description="Helical" evidence="6">
    <location>
        <begin position="222"/>
        <end position="249"/>
    </location>
</feature>
<feature type="transmembrane region" description="Helical" evidence="6">
    <location>
        <begin position="327"/>
        <end position="349"/>
    </location>
</feature>
<dbReference type="GO" id="GO:0005436">
    <property type="term" value="F:sodium:phosphate symporter activity"/>
    <property type="evidence" value="ECO:0007669"/>
    <property type="project" value="InterPro"/>
</dbReference>
<feature type="transmembrane region" description="Helical" evidence="6">
    <location>
        <begin position="96"/>
        <end position="120"/>
    </location>
</feature>
<sequence length="609" mass="66449">MTTLRPLADLTQKAHFEPAMNFANHTKRYLNYLVLPLFAIGLGFSFWYSEAWLALCYGLALFLFGMQCIEEGLHSAAGGTLERLMSKSTATPFKGFLFGIGSTFVLQSSTLVSLLTIAFLSTGMITLAGGIAIIFGTNLGATTGIWLLALAGQSVSLSPIAIPMLVFGVLVGFFGGQAKAIGRILIGVALIFLGIDAIKAGFGGFGEQIDFASLQFDGATQVLIFAGVGFLLTCVLQSSHATLILTLAALASSQITITQGFAIAVGSNLGSSATTAIMGMIGSERSGQRLALVHLFFNAVTALLSFVLWLPFTALVAWIAKMTNMSVLMQLALFHSLFNIVGVMAFWRWQERLAALLVRILPDKSNIALLPDGSQAVLPRHLDANALLSSDIAMRAVSKEIRHLSTLSMEVMCHAIFVPTSALHQKTDTLPKPKLPLELDVQALYEWQIKPLYGEILDFTSKMDVDEADSRSDELTAIHMVAFAMMGMVKDGKHLQKNMSHALADEASVVYGEYSELRAHTFGSLAYLSQAGNLALDSNNWHKHIDEFSTHIERTEAMRHRLLQRLRDDELDNLHVSSLMNDINYARRIDLSIFEMLTSAGEMFCYKAK</sequence>
<keyword evidence="4 6" id="KW-1133">Transmembrane helix</keyword>
<keyword evidence="3 6" id="KW-0812">Transmembrane</keyword>